<gene>
    <name evidence="2" type="ORF">DFH07DRAFT_543014</name>
</gene>
<keyword evidence="3" id="KW-1185">Reference proteome</keyword>
<keyword evidence="1" id="KW-0472">Membrane</keyword>
<protein>
    <submittedName>
        <fullName evidence="2">Uncharacterized protein</fullName>
    </submittedName>
</protein>
<organism evidence="2 3">
    <name type="scientific">Mycena maculata</name>
    <dbReference type="NCBI Taxonomy" id="230809"/>
    <lineage>
        <taxon>Eukaryota</taxon>
        <taxon>Fungi</taxon>
        <taxon>Dikarya</taxon>
        <taxon>Basidiomycota</taxon>
        <taxon>Agaricomycotina</taxon>
        <taxon>Agaricomycetes</taxon>
        <taxon>Agaricomycetidae</taxon>
        <taxon>Agaricales</taxon>
        <taxon>Marasmiineae</taxon>
        <taxon>Mycenaceae</taxon>
        <taxon>Mycena</taxon>
    </lineage>
</organism>
<keyword evidence="1" id="KW-0812">Transmembrane</keyword>
<dbReference type="AlphaFoldDB" id="A0AAD7N965"/>
<evidence type="ECO:0000313" key="3">
    <source>
        <dbReference type="Proteomes" id="UP001215280"/>
    </source>
</evidence>
<name>A0AAD7N965_9AGAR</name>
<feature type="transmembrane region" description="Helical" evidence="1">
    <location>
        <begin position="174"/>
        <end position="195"/>
    </location>
</feature>
<keyword evidence="1" id="KW-1133">Transmembrane helix</keyword>
<evidence type="ECO:0000313" key="2">
    <source>
        <dbReference type="EMBL" id="KAJ7750966.1"/>
    </source>
</evidence>
<sequence>MPYKGQTVTDLESRMLTLSPGAVEARVEVEIRNLPIREPDPDASPHFLSPMEFLSYSISSHCVSRGSRPGTLDFFSGCDSSSRRRYTKWSILSRIFSQTGLDLLGFITPLRTITLNSVLLTQTDPQPRNGTDIAMLRLIPRTDWGFTWPVPPSRVVEDFSNASMLGGLAQLGGFWTTTNGAFAMFFGANLLYFLFSEYRIVFFKRG</sequence>
<comment type="caution">
    <text evidence="2">The sequence shown here is derived from an EMBL/GenBank/DDBJ whole genome shotgun (WGS) entry which is preliminary data.</text>
</comment>
<proteinExistence type="predicted"/>
<dbReference type="Proteomes" id="UP001215280">
    <property type="component" value="Unassembled WGS sequence"/>
</dbReference>
<evidence type="ECO:0000256" key="1">
    <source>
        <dbReference type="SAM" id="Phobius"/>
    </source>
</evidence>
<accession>A0AAD7N965</accession>
<reference evidence="2" key="1">
    <citation type="submission" date="2023-03" db="EMBL/GenBank/DDBJ databases">
        <title>Massive genome expansion in bonnet fungi (Mycena s.s.) driven by repeated elements and novel gene families across ecological guilds.</title>
        <authorList>
            <consortium name="Lawrence Berkeley National Laboratory"/>
            <person name="Harder C.B."/>
            <person name="Miyauchi S."/>
            <person name="Viragh M."/>
            <person name="Kuo A."/>
            <person name="Thoen E."/>
            <person name="Andreopoulos B."/>
            <person name="Lu D."/>
            <person name="Skrede I."/>
            <person name="Drula E."/>
            <person name="Henrissat B."/>
            <person name="Morin E."/>
            <person name="Kohler A."/>
            <person name="Barry K."/>
            <person name="LaButti K."/>
            <person name="Morin E."/>
            <person name="Salamov A."/>
            <person name="Lipzen A."/>
            <person name="Mereny Z."/>
            <person name="Hegedus B."/>
            <person name="Baldrian P."/>
            <person name="Stursova M."/>
            <person name="Weitz H."/>
            <person name="Taylor A."/>
            <person name="Grigoriev I.V."/>
            <person name="Nagy L.G."/>
            <person name="Martin F."/>
            <person name="Kauserud H."/>
        </authorList>
    </citation>
    <scope>NUCLEOTIDE SEQUENCE</scope>
    <source>
        <strain evidence="2">CBHHK188m</strain>
    </source>
</reference>
<dbReference type="EMBL" id="JARJLG010000080">
    <property type="protein sequence ID" value="KAJ7750966.1"/>
    <property type="molecule type" value="Genomic_DNA"/>
</dbReference>